<dbReference type="NCBIfam" id="NF008521">
    <property type="entry name" value="PRK11448.1"/>
    <property type="match status" value="1"/>
</dbReference>
<dbReference type="OrthoDB" id="9804086at2"/>
<dbReference type="CDD" id="cd18032">
    <property type="entry name" value="DEXHc_RE_I_III_res"/>
    <property type="match status" value="1"/>
</dbReference>
<feature type="domain" description="Helicase C-terminal" evidence="3">
    <location>
        <begin position="715"/>
        <end position="877"/>
    </location>
</feature>
<dbReference type="Gene3D" id="3.90.1570.30">
    <property type="match status" value="1"/>
</dbReference>
<dbReference type="GO" id="GO:0009035">
    <property type="term" value="F:type I site-specific deoxyribonuclease activity"/>
    <property type="evidence" value="ECO:0007669"/>
    <property type="project" value="UniProtKB-EC"/>
</dbReference>
<dbReference type="InterPro" id="IPR013670">
    <property type="entry name" value="EcoEI_R_C_dom"/>
</dbReference>
<accession>A0A562S7F3</accession>
<feature type="domain" description="Helicase ATP-binding" evidence="2">
    <location>
        <begin position="458"/>
        <end position="640"/>
    </location>
</feature>
<dbReference type="GO" id="GO:0005524">
    <property type="term" value="F:ATP binding"/>
    <property type="evidence" value="ECO:0007669"/>
    <property type="project" value="UniProtKB-KW"/>
</dbReference>
<keyword evidence="5" id="KW-1185">Reference proteome</keyword>
<evidence type="ECO:0000259" key="3">
    <source>
        <dbReference type="PROSITE" id="PS51194"/>
    </source>
</evidence>
<feature type="coiled-coil region" evidence="1">
    <location>
        <begin position="901"/>
        <end position="935"/>
    </location>
</feature>
<dbReference type="Pfam" id="PF08463">
    <property type="entry name" value="EcoEI_R_C"/>
    <property type="match status" value="1"/>
</dbReference>
<sequence length="1168" mass="133205">METDHSGTKGNFDFLKNHDPIFSELALRAEEAFASDPNTTLIKLRQLGEAFAQDIATRCGIPFDSQTTQATLLYRLQQDMGLDPQIREIFHTLRIEGNKATHAFRTCHRQAMDGLKLARSLAVWFHRSFGKNAKDFKPGPFVPPKDPSQPLRKLQEEMAQLKASLKDAFEKEGESRALAELMAREKEEYEALAELMDAEARSFEERAKTQEQRLEKEREAFESRIKNLQEELEKQKKQGADTPGLKDIRKRTAKAAENLSLNEELTRILIDARLRESGWEADSQSLTCSLGARPEKGRNLAIAEWPLKGGHRADYILFAGLIPLAVVEAKRENINVASAIPQAERYARAFRPSESMQPPWENGPWPDGQQDFFGIPFAYACNGRPFLPQMAEQSGTWFRDLRSPSFIRRALENFHSPEGLLDILARSRRESMEFLKKEPFGYLRLREYQKRAITAVEEALGRGERRCLVAMATGTGKTRTIIGLMYRLLKAEGFHRILFLVDRTALGSQAMDAFKEAPLEQNLSLSRVYNIAEMGDMAEEAETRIQVATVQAMVRRIFMVETPPAVDTFDCIIVDEAHRGYVLDQEMDEGELHHRDAFQYQSAYRRVLEYFDAVRIGLTATPARHTTEIFGRPVFTYSYREAVAEDWLIDHEPPIRYETMLTRHGIHFDKGEVQAIDMKTGAVELAELEDELDFDVESFNRRVITEGFNRVICGELAKELDPFGDEKVMIFCATQNHAEMVKRLLDEAFSEKYNGDYNEASVRIITGRTDKVDQVIRLYKNERYPVVAITVDLLTTGIDVPPICHLVFLRRVRSRILYQQMMGRATRRCDAIGKTIFRIYDPVGIYAALEKVTDMKPLVKNPGITIAQLLDEITDTASLKEALGQPGEREGSPATHAHDVLDQLSQKLMRVMRKAEKKAETKPEMREKLADLEKSWGCATEEMPRFLRELGPEKASEFIRSQPGFLRQVEEVQAILGSYTRPLIYEGADELLERSQTWGEHGRPEDYLDAFTRFIREEVNRNAALMAVVNRPKELTRDALREIRLFLDAAGFPEAHLRKAWASRTNEDIAASVIGFIRQAALGEPLVPFETRVHQALQRIFAMHEWSGVQKQWLKRLAAQLTHEVVVDAGFINRAFAAHGGVKRFDKVLDNRLDAVLETFSEELWQAG</sequence>
<dbReference type="InterPro" id="IPR050742">
    <property type="entry name" value="Helicase_Restrict-Modif_Enz"/>
</dbReference>
<dbReference type="InterPro" id="IPR006935">
    <property type="entry name" value="Helicase/UvrB_N"/>
</dbReference>
<name>A0A562S7F3_9BACT</name>
<organism evidence="4 5">
    <name type="scientific">Desulfobotulus alkaliphilus</name>
    <dbReference type="NCBI Taxonomy" id="622671"/>
    <lineage>
        <taxon>Bacteria</taxon>
        <taxon>Pseudomonadati</taxon>
        <taxon>Thermodesulfobacteriota</taxon>
        <taxon>Desulfobacteria</taxon>
        <taxon>Desulfobacterales</taxon>
        <taxon>Desulfobacteraceae</taxon>
        <taxon>Desulfobotulus</taxon>
    </lineage>
</organism>
<dbReference type="EMBL" id="VLLC01000001">
    <property type="protein sequence ID" value="TWI77345.1"/>
    <property type="molecule type" value="Genomic_DNA"/>
</dbReference>
<protein>
    <submittedName>
        <fullName evidence="4">Type I restriction enzyme R subunit</fullName>
    </submittedName>
</protein>
<dbReference type="CDD" id="cd18799">
    <property type="entry name" value="SF2_C_EcoAI-like"/>
    <property type="match status" value="1"/>
</dbReference>
<dbReference type="PANTHER" id="PTHR47396">
    <property type="entry name" value="TYPE I RESTRICTION ENZYME ECOKI R PROTEIN"/>
    <property type="match status" value="1"/>
</dbReference>
<dbReference type="GO" id="GO:0009307">
    <property type="term" value="P:DNA restriction-modification system"/>
    <property type="evidence" value="ECO:0007669"/>
    <property type="project" value="UniProtKB-KW"/>
</dbReference>
<dbReference type="InterPro" id="IPR014001">
    <property type="entry name" value="Helicase_ATP-bd"/>
</dbReference>
<evidence type="ECO:0000313" key="5">
    <source>
        <dbReference type="Proteomes" id="UP000318307"/>
    </source>
</evidence>
<dbReference type="SMART" id="SM00487">
    <property type="entry name" value="DEXDc"/>
    <property type="match status" value="1"/>
</dbReference>
<dbReference type="GO" id="GO:0003677">
    <property type="term" value="F:DNA binding"/>
    <property type="evidence" value="ECO:0007669"/>
    <property type="project" value="UniProtKB-KW"/>
</dbReference>
<dbReference type="AlphaFoldDB" id="A0A562S7F3"/>
<dbReference type="SMART" id="SM00490">
    <property type="entry name" value="HELICc"/>
    <property type="match status" value="1"/>
</dbReference>
<dbReference type="SUPFAM" id="SSF52540">
    <property type="entry name" value="P-loop containing nucleoside triphosphate hydrolases"/>
    <property type="match status" value="1"/>
</dbReference>
<dbReference type="PANTHER" id="PTHR47396:SF1">
    <property type="entry name" value="ATP-DEPENDENT HELICASE IRC3-RELATED"/>
    <property type="match status" value="1"/>
</dbReference>
<evidence type="ECO:0000313" key="4">
    <source>
        <dbReference type="EMBL" id="TWI77345.1"/>
    </source>
</evidence>
<evidence type="ECO:0000256" key="1">
    <source>
        <dbReference type="SAM" id="Coils"/>
    </source>
</evidence>
<dbReference type="RefSeq" id="WP_144681298.1">
    <property type="nucleotide sequence ID" value="NZ_VLLC01000001.1"/>
</dbReference>
<dbReference type="Pfam" id="PF04851">
    <property type="entry name" value="ResIII"/>
    <property type="match status" value="1"/>
</dbReference>
<proteinExistence type="predicted"/>
<keyword evidence="1" id="KW-0175">Coiled coil</keyword>
<evidence type="ECO:0000259" key="2">
    <source>
        <dbReference type="PROSITE" id="PS51192"/>
    </source>
</evidence>
<feature type="coiled-coil region" evidence="1">
    <location>
        <begin position="151"/>
        <end position="238"/>
    </location>
</feature>
<dbReference type="PROSITE" id="PS51194">
    <property type="entry name" value="HELICASE_CTER"/>
    <property type="match status" value="1"/>
</dbReference>
<dbReference type="InterPro" id="IPR001650">
    <property type="entry name" value="Helicase_C-like"/>
</dbReference>
<dbReference type="Pfam" id="PF00271">
    <property type="entry name" value="Helicase_C"/>
    <property type="match status" value="1"/>
</dbReference>
<dbReference type="InterPro" id="IPR027417">
    <property type="entry name" value="P-loop_NTPase"/>
</dbReference>
<dbReference type="Gene3D" id="3.40.50.300">
    <property type="entry name" value="P-loop containing nucleotide triphosphate hydrolases"/>
    <property type="match status" value="2"/>
</dbReference>
<reference evidence="4 5" key="1">
    <citation type="submission" date="2019-07" db="EMBL/GenBank/DDBJ databases">
        <title>Genome sequencing of 100 strains of the haloalkaliphilic chemolithoautotrophic sulfur-oxidizing bacterium Thioalkalivibrio.</title>
        <authorList>
            <person name="Muyzer G."/>
        </authorList>
    </citation>
    <scope>NUCLEOTIDE SEQUENCE [LARGE SCALE GENOMIC DNA]</scope>
    <source>
        <strain evidence="4 5">ASO4-4</strain>
    </source>
</reference>
<comment type="caution">
    <text evidence="4">The sequence shown here is derived from an EMBL/GenBank/DDBJ whole genome shotgun (WGS) entry which is preliminary data.</text>
</comment>
<dbReference type="PROSITE" id="PS51192">
    <property type="entry name" value="HELICASE_ATP_BIND_1"/>
    <property type="match status" value="1"/>
</dbReference>
<gene>
    <name evidence="4" type="ORF">LZ24_00150</name>
</gene>
<dbReference type="GO" id="GO:0005829">
    <property type="term" value="C:cytosol"/>
    <property type="evidence" value="ECO:0007669"/>
    <property type="project" value="TreeGrafter"/>
</dbReference>
<dbReference type="Proteomes" id="UP000318307">
    <property type="component" value="Unassembled WGS sequence"/>
</dbReference>